<sequence length="249" mass="28270">PYLTRCMYFLQKLRQMFARVACRSLSNFTTLLWSSPRFLLSTPQNWKSKPRTSTEDDILRESSAVSLLAQHKVVRLLTEDLPKELSYLISPGSAFEYAEVQSDKLKSLIRKTNFSLLLVEDAPTPVFKIGTPVNGSVSGSAAPGVKSKYLRLRAQIDDHMLEIKIKQAKELLQRGYPLSVVVRPSYRDLNRSSGPGKLDEAEKARLKKLIYEKSKQRFIEAFKGCSTRPPKIVNTADYKEFTILFSSES</sequence>
<gene>
    <name evidence="1" type="primary">RM13</name>
    <name evidence="2" type="ORF">TR117387</name>
</gene>
<accession>A0A0V0J6Z4</accession>
<dbReference type="Gene3D" id="3.30.110.10">
    <property type="entry name" value="Translation initiation factor 3 (IF-3), C-terminal domain"/>
    <property type="match status" value="1"/>
</dbReference>
<evidence type="ECO:0000313" key="1">
    <source>
        <dbReference type="EMBL" id="JAP49338.1"/>
    </source>
</evidence>
<dbReference type="InterPro" id="IPR036788">
    <property type="entry name" value="T_IF-3_C_sf"/>
</dbReference>
<keyword evidence="1" id="KW-0687">Ribonucleoprotein</keyword>
<protein>
    <submittedName>
        <fullName evidence="1">39S ribosomal protein L13</fullName>
    </submittedName>
</protein>
<dbReference type="AlphaFoldDB" id="A0A0V0J6Z4"/>
<dbReference type="GO" id="GO:0006413">
    <property type="term" value="P:translational initiation"/>
    <property type="evidence" value="ECO:0007669"/>
    <property type="project" value="InterPro"/>
</dbReference>
<dbReference type="EMBL" id="GEEE01012395">
    <property type="protein sequence ID" value="JAP50830.1"/>
    <property type="molecule type" value="Transcribed_RNA"/>
</dbReference>
<keyword evidence="1" id="KW-0689">Ribosomal protein</keyword>
<dbReference type="GO" id="GO:0005840">
    <property type="term" value="C:ribosome"/>
    <property type="evidence" value="ECO:0007669"/>
    <property type="project" value="UniProtKB-KW"/>
</dbReference>
<name>A0A0V0J6Z4_SCHSO</name>
<proteinExistence type="predicted"/>
<dbReference type="EMBL" id="GEEE01002018">
    <property type="protein sequence ID" value="JAP61207.1"/>
    <property type="molecule type" value="Transcribed_RNA"/>
</dbReference>
<dbReference type="EMBL" id="GEEE01004810">
    <property type="protein sequence ID" value="JAP58415.1"/>
    <property type="molecule type" value="Transcribed_RNA"/>
</dbReference>
<reference evidence="2" key="1">
    <citation type="submission" date="2016-01" db="EMBL/GenBank/DDBJ databases">
        <title>Reference transcriptome for the parasite Schistocephalus solidus: insights into the molecular evolution of parasitism.</title>
        <authorList>
            <person name="Hebert F.O."/>
            <person name="Grambauer S."/>
            <person name="Barber I."/>
            <person name="Landry C.R."/>
            <person name="Aubin-Horth N."/>
        </authorList>
    </citation>
    <scope>NUCLEOTIDE SEQUENCE</scope>
</reference>
<dbReference type="EMBL" id="GEEE01013887">
    <property type="protein sequence ID" value="JAP49338.1"/>
    <property type="molecule type" value="Transcribed_RNA"/>
</dbReference>
<evidence type="ECO:0000313" key="2">
    <source>
        <dbReference type="EMBL" id="JAP61207.1"/>
    </source>
</evidence>
<feature type="non-terminal residue" evidence="2">
    <location>
        <position position="1"/>
    </location>
</feature>
<dbReference type="SUPFAM" id="SSF55200">
    <property type="entry name" value="Translation initiation factor IF3, C-terminal domain"/>
    <property type="match status" value="1"/>
</dbReference>
<organism evidence="2">
    <name type="scientific">Schistocephalus solidus</name>
    <name type="common">Tapeworm</name>
    <dbReference type="NCBI Taxonomy" id="70667"/>
    <lineage>
        <taxon>Eukaryota</taxon>
        <taxon>Metazoa</taxon>
        <taxon>Spiralia</taxon>
        <taxon>Lophotrochozoa</taxon>
        <taxon>Platyhelminthes</taxon>
        <taxon>Cestoda</taxon>
        <taxon>Eucestoda</taxon>
        <taxon>Diphyllobothriidea</taxon>
        <taxon>Diphyllobothriidae</taxon>
        <taxon>Schistocephalus</taxon>
    </lineage>
</organism>